<dbReference type="PANTHER" id="PTHR42878:SF7">
    <property type="entry name" value="SENSOR HISTIDINE KINASE GLRK"/>
    <property type="match status" value="1"/>
</dbReference>
<evidence type="ECO:0000256" key="5">
    <source>
        <dbReference type="ARBA" id="ARBA00022741"/>
    </source>
</evidence>
<dbReference type="EMBL" id="VSSQ01018822">
    <property type="protein sequence ID" value="MPM62356.1"/>
    <property type="molecule type" value="Genomic_DNA"/>
</dbReference>
<dbReference type="SMART" id="SM00387">
    <property type="entry name" value="HATPase_c"/>
    <property type="match status" value="1"/>
</dbReference>
<keyword evidence="8" id="KW-0902">Two-component regulatory system</keyword>
<evidence type="ECO:0000313" key="10">
    <source>
        <dbReference type="EMBL" id="MPM62356.1"/>
    </source>
</evidence>
<dbReference type="InterPro" id="IPR005467">
    <property type="entry name" value="His_kinase_dom"/>
</dbReference>
<evidence type="ECO:0000256" key="1">
    <source>
        <dbReference type="ARBA" id="ARBA00000085"/>
    </source>
</evidence>
<dbReference type="GO" id="GO:0030295">
    <property type="term" value="F:protein kinase activator activity"/>
    <property type="evidence" value="ECO:0007669"/>
    <property type="project" value="TreeGrafter"/>
</dbReference>
<comment type="caution">
    <text evidence="10">The sequence shown here is derived from an EMBL/GenBank/DDBJ whole genome shotgun (WGS) entry which is preliminary data.</text>
</comment>
<dbReference type="Pfam" id="PF02518">
    <property type="entry name" value="HATPase_c"/>
    <property type="match status" value="1"/>
</dbReference>
<dbReference type="InterPro" id="IPR003594">
    <property type="entry name" value="HATPase_dom"/>
</dbReference>
<dbReference type="PROSITE" id="PS50109">
    <property type="entry name" value="HIS_KIN"/>
    <property type="match status" value="1"/>
</dbReference>
<keyword evidence="6 10" id="KW-0418">Kinase</keyword>
<reference evidence="10" key="1">
    <citation type="submission" date="2019-08" db="EMBL/GenBank/DDBJ databases">
        <authorList>
            <person name="Kucharzyk K."/>
            <person name="Murdoch R.W."/>
            <person name="Higgins S."/>
            <person name="Loffler F."/>
        </authorList>
    </citation>
    <scope>NUCLEOTIDE SEQUENCE</scope>
</reference>
<dbReference type="GO" id="GO:0007234">
    <property type="term" value="P:osmosensory signaling via phosphorelay pathway"/>
    <property type="evidence" value="ECO:0007669"/>
    <property type="project" value="TreeGrafter"/>
</dbReference>
<dbReference type="Gene3D" id="3.30.565.10">
    <property type="entry name" value="Histidine kinase-like ATPase, C-terminal domain"/>
    <property type="match status" value="1"/>
</dbReference>
<dbReference type="AlphaFoldDB" id="A0A645BB85"/>
<evidence type="ECO:0000256" key="6">
    <source>
        <dbReference type="ARBA" id="ARBA00022777"/>
    </source>
</evidence>
<gene>
    <name evidence="10" type="primary">sasA_276</name>
    <name evidence="10" type="ORF">SDC9_109222</name>
</gene>
<evidence type="ECO:0000256" key="8">
    <source>
        <dbReference type="ARBA" id="ARBA00023012"/>
    </source>
</evidence>
<name>A0A645BB85_9ZZZZ</name>
<evidence type="ECO:0000259" key="9">
    <source>
        <dbReference type="PROSITE" id="PS50109"/>
    </source>
</evidence>
<dbReference type="SUPFAM" id="SSF55874">
    <property type="entry name" value="ATPase domain of HSP90 chaperone/DNA topoisomerase II/histidine kinase"/>
    <property type="match status" value="1"/>
</dbReference>
<keyword evidence="3" id="KW-0597">Phosphoprotein</keyword>
<comment type="catalytic activity">
    <reaction evidence="1">
        <text>ATP + protein L-histidine = ADP + protein N-phospho-L-histidine.</text>
        <dbReference type="EC" id="2.7.13.3"/>
    </reaction>
</comment>
<dbReference type="InterPro" id="IPR004358">
    <property type="entry name" value="Sig_transdc_His_kin-like_C"/>
</dbReference>
<dbReference type="PANTHER" id="PTHR42878">
    <property type="entry name" value="TWO-COMPONENT HISTIDINE KINASE"/>
    <property type="match status" value="1"/>
</dbReference>
<evidence type="ECO:0000256" key="3">
    <source>
        <dbReference type="ARBA" id="ARBA00022553"/>
    </source>
</evidence>
<evidence type="ECO:0000256" key="7">
    <source>
        <dbReference type="ARBA" id="ARBA00022840"/>
    </source>
</evidence>
<dbReference type="InterPro" id="IPR036890">
    <property type="entry name" value="HATPase_C_sf"/>
</dbReference>
<evidence type="ECO:0000256" key="2">
    <source>
        <dbReference type="ARBA" id="ARBA00012438"/>
    </source>
</evidence>
<sequence>MLGLFEMGENDEQKNNLLAEGKLRIKRLSDSIDRMLSEMKLSETKSAALQRESYDIETNCREITNELRVIYNEKNITTIFTIDPDASTVYVDSFYFNNCLRNLLDNAVKYSDDTPVIRIAARKEKNNTVISVADNGKGIPKKEQRLVFTSFFRSSYPTSVRGHGIGLSTVQQIIKAHDGKIKLKSKLGTGTTFTITLPDKPIKLWKNH</sequence>
<dbReference type="CDD" id="cd00075">
    <property type="entry name" value="HATPase"/>
    <property type="match status" value="1"/>
</dbReference>
<dbReference type="GO" id="GO:0004673">
    <property type="term" value="F:protein histidine kinase activity"/>
    <property type="evidence" value="ECO:0007669"/>
    <property type="project" value="UniProtKB-EC"/>
</dbReference>
<dbReference type="GO" id="GO:0005524">
    <property type="term" value="F:ATP binding"/>
    <property type="evidence" value="ECO:0007669"/>
    <property type="project" value="UniProtKB-KW"/>
</dbReference>
<proteinExistence type="predicted"/>
<dbReference type="InterPro" id="IPR050351">
    <property type="entry name" value="BphY/WalK/GraS-like"/>
</dbReference>
<dbReference type="GO" id="GO:0000156">
    <property type="term" value="F:phosphorelay response regulator activity"/>
    <property type="evidence" value="ECO:0007669"/>
    <property type="project" value="TreeGrafter"/>
</dbReference>
<dbReference type="EC" id="2.7.13.3" evidence="2"/>
<keyword evidence="7" id="KW-0067">ATP-binding</keyword>
<dbReference type="FunFam" id="3.30.565.10:FF:000006">
    <property type="entry name" value="Sensor histidine kinase WalK"/>
    <property type="match status" value="1"/>
</dbReference>
<feature type="domain" description="Histidine kinase" evidence="9">
    <location>
        <begin position="1"/>
        <end position="201"/>
    </location>
</feature>
<keyword evidence="4 10" id="KW-0808">Transferase</keyword>
<organism evidence="10">
    <name type="scientific">bioreactor metagenome</name>
    <dbReference type="NCBI Taxonomy" id="1076179"/>
    <lineage>
        <taxon>unclassified sequences</taxon>
        <taxon>metagenomes</taxon>
        <taxon>ecological metagenomes</taxon>
    </lineage>
</organism>
<dbReference type="PRINTS" id="PR00344">
    <property type="entry name" value="BCTRLSENSOR"/>
</dbReference>
<evidence type="ECO:0000256" key="4">
    <source>
        <dbReference type="ARBA" id="ARBA00022679"/>
    </source>
</evidence>
<accession>A0A645BB85</accession>
<keyword evidence="5" id="KW-0547">Nucleotide-binding</keyword>
<protein>
    <recommendedName>
        <fullName evidence="2">histidine kinase</fullName>
        <ecNumber evidence="2">2.7.13.3</ecNumber>
    </recommendedName>
</protein>